<dbReference type="SUPFAM" id="SSF47616">
    <property type="entry name" value="GST C-terminal domain-like"/>
    <property type="match status" value="1"/>
</dbReference>
<keyword evidence="8" id="KW-1185">Reference proteome</keyword>
<evidence type="ECO:0000256" key="3">
    <source>
        <dbReference type="ARBA" id="ARBA00047960"/>
    </source>
</evidence>
<dbReference type="PANTHER" id="PTHR11260">
    <property type="entry name" value="GLUTATHIONE S-TRANSFERASE, GST, SUPERFAMILY, GST DOMAIN CONTAINING"/>
    <property type="match status" value="1"/>
</dbReference>
<comment type="caution">
    <text evidence="7">The sequence shown here is derived from an EMBL/GenBank/DDBJ whole genome shotgun (WGS) entry which is preliminary data.</text>
</comment>
<reference evidence="7 8" key="1">
    <citation type="submission" date="2024-06" db="EMBL/GenBank/DDBJ databases">
        <title>A chromosome level genome sequence of Diviner's sage (Salvia divinorum).</title>
        <authorList>
            <person name="Ford S.A."/>
            <person name="Ro D.-K."/>
            <person name="Ness R.W."/>
            <person name="Phillips M.A."/>
        </authorList>
    </citation>
    <scope>NUCLEOTIDE SEQUENCE [LARGE SCALE GENOMIC DNA]</scope>
    <source>
        <strain evidence="7">SAF-2024a</strain>
        <tissue evidence="7">Leaf</tissue>
    </source>
</reference>
<feature type="domain" description="GST N-terminal" evidence="5">
    <location>
        <begin position="1"/>
        <end position="80"/>
    </location>
</feature>
<dbReference type="GO" id="GO:0005829">
    <property type="term" value="C:cytosol"/>
    <property type="evidence" value="ECO:0007669"/>
    <property type="project" value="UniProtKB-SubCell"/>
</dbReference>
<dbReference type="PROSITE" id="PS50404">
    <property type="entry name" value="GST_NTER"/>
    <property type="match status" value="1"/>
</dbReference>
<evidence type="ECO:0000259" key="6">
    <source>
        <dbReference type="PROSITE" id="PS50405"/>
    </source>
</evidence>
<dbReference type="CDD" id="cd03058">
    <property type="entry name" value="GST_N_Tau"/>
    <property type="match status" value="1"/>
</dbReference>
<protein>
    <recommendedName>
        <fullName evidence="4">Glutathione S-transferase</fullName>
        <ecNumber evidence="4">2.5.1.18</ecNumber>
    </recommendedName>
</protein>
<dbReference type="PANTHER" id="PTHR11260:SF765">
    <property type="entry name" value="GLUTATHIONE TRANSFERASE"/>
    <property type="match status" value="1"/>
</dbReference>
<name>A0ABD1G405_SALDI</name>
<dbReference type="EC" id="2.5.1.18" evidence="4"/>
<keyword evidence="4" id="KW-0963">Cytoplasm</keyword>
<evidence type="ECO:0000256" key="4">
    <source>
        <dbReference type="RuleBase" id="RU369102"/>
    </source>
</evidence>
<comment type="subcellular location">
    <subcellularLocation>
        <location evidence="4">Cytoplasm</location>
        <location evidence="4">Cytosol</location>
    </subcellularLocation>
</comment>
<organism evidence="7 8">
    <name type="scientific">Salvia divinorum</name>
    <name type="common">Maria pastora</name>
    <name type="synonym">Diviner's sage</name>
    <dbReference type="NCBI Taxonomy" id="28513"/>
    <lineage>
        <taxon>Eukaryota</taxon>
        <taxon>Viridiplantae</taxon>
        <taxon>Streptophyta</taxon>
        <taxon>Embryophyta</taxon>
        <taxon>Tracheophyta</taxon>
        <taxon>Spermatophyta</taxon>
        <taxon>Magnoliopsida</taxon>
        <taxon>eudicotyledons</taxon>
        <taxon>Gunneridae</taxon>
        <taxon>Pentapetalae</taxon>
        <taxon>asterids</taxon>
        <taxon>lamiids</taxon>
        <taxon>Lamiales</taxon>
        <taxon>Lamiaceae</taxon>
        <taxon>Nepetoideae</taxon>
        <taxon>Mentheae</taxon>
        <taxon>Salviinae</taxon>
        <taxon>Salvia</taxon>
        <taxon>Salvia subgen. Calosphace</taxon>
    </lineage>
</organism>
<evidence type="ECO:0000256" key="1">
    <source>
        <dbReference type="ARBA" id="ARBA00009929"/>
    </source>
</evidence>
<dbReference type="Gene3D" id="3.40.30.10">
    <property type="entry name" value="Glutaredoxin"/>
    <property type="match status" value="1"/>
</dbReference>
<dbReference type="InterPro" id="IPR036249">
    <property type="entry name" value="Thioredoxin-like_sf"/>
</dbReference>
<dbReference type="Gene3D" id="1.20.1050.10">
    <property type="match status" value="1"/>
</dbReference>
<dbReference type="SUPFAM" id="SSF52833">
    <property type="entry name" value="Thioredoxin-like"/>
    <property type="match status" value="1"/>
</dbReference>
<dbReference type="Pfam" id="PF02798">
    <property type="entry name" value="GST_N"/>
    <property type="match status" value="1"/>
</dbReference>
<evidence type="ECO:0000259" key="5">
    <source>
        <dbReference type="PROSITE" id="PS50404"/>
    </source>
</evidence>
<proteinExistence type="inferred from homology"/>
<accession>A0ABD1G405</accession>
<evidence type="ECO:0000313" key="7">
    <source>
        <dbReference type="EMBL" id="KAL1538840.1"/>
    </source>
</evidence>
<evidence type="ECO:0000313" key="8">
    <source>
        <dbReference type="Proteomes" id="UP001567538"/>
    </source>
</evidence>
<comment type="function">
    <text evidence="4">Is involved in the conjugation of reduced glutathione to a wide number of exogenous and endogenous hydrophobic electrophiles.</text>
</comment>
<dbReference type="InterPro" id="IPR045074">
    <property type="entry name" value="GST_C_Tau"/>
</dbReference>
<comment type="similarity">
    <text evidence="1">Belongs to the GST superfamily. HSP26 family.</text>
</comment>
<dbReference type="InterPro" id="IPR036282">
    <property type="entry name" value="Glutathione-S-Trfase_C_sf"/>
</dbReference>
<dbReference type="AlphaFoldDB" id="A0ABD1G405"/>
<dbReference type="InterPro" id="IPR004045">
    <property type="entry name" value="Glutathione_S-Trfase_N"/>
</dbReference>
<dbReference type="SFLD" id="SFLDG00358">
    <property type="entry name" value="Main_(cytGST)"/>
    <property type="match status" value="1"/>
</dbReference>
<dbReference type="FunFam" id="1.20.1050.10:FF:000012">
    <property type="entry name" value="Tau class glutathione S-transferase"/>
    <property type="match status" value="1"/>
</dbReference>
<dbReference type="SFLD" id="SFLDS00019">
    <property type="entry name" value="Glutathione_Transferase_(cytos"/>
    <property type="match status" value="1"/>
</dbReference>
<dbReference type="InterPro" id="IPR010987">
    <property type="entry name" value="Glutathione-S-Trfase_C-like"/>
</dbReference>
<dbReference type="SFLD" id="SFLDG01152">
    <property type="entry name" value="Main.3:_Omega-_and_Tau-like"/>
    <property type="match status" value="1"/>
</dbReference>
<gene>
    <name evidence="7" type="ORF">AAHA92_27536</name>
</gene>
<dbReference type="CDD" id="cd03185">
    <property type="entry name" value="GST_C_Tau"/>
    <property type="match status" value="1"/>
</dbReference>
<sequence>MEVRLHGMWASPYVIRVIWALKLKGVEYEYIEEDLSDKSMAVLEYNPVHKKVPVLVHNGKPVVESAVILQYIEDTWPDKTPLLPEDPYERAMARFWIDFGQQKSLTYFAFFLTSEEDKHKTAAQVLETLKILEEEALGDKKFFGGNTINMVDLFFGWLAYSFGCMEHISGVQVLLPETLPRLHQWTLDFKQEHAIKENLPDSTALLEHFKRVTKRLKSSSNKFKPT</sequence>
<evidence type="ECO:0000256" key="2">
    <source>
        <dbReference type="ARBA" id="ARBA00022679"/>
    </source>
</evidence>
<comment type="catalytic activity">
    <reaction evidence="3 4">
        <text>RX + glutathione = an S-substituted glutathione + a halide anion + H(+)</text>
        <dbReference type="Rhea" id="RHEA:16437"/>
        <dbReference type="ChEBI" id="CHEBI:15378"/>
        <dbReference type="ChEBI" id="CHEBI:16042"/>
        <dbReference type="ChEBI" id="CHEBI:17792"/>
        <dbReference type="ChEBI" id="CHEBI:57925"/>
        <dbReference type="ChEBI" id="CHEBI:90779"/>
        <dbReference type="EC" id="2.5.1.18"/>
    </reaction>
</comment>
<dbReference type="InterPro" id="IPR040079">
    <property type="entry name" value="Glutathione_S-Trfase"/>
</dbReference>
<dbReference type="PROSITE" id="PS50405">
    <property type="entry name" value="GST_CTER"/>
    <property type="match status" value="1"/>
</dbReference>
<dbReference type="InterPro" id="IPR045073">
    <property type="entry name" value="Omega/Tau-like"/>
</dbReference>
<dbReference type="Proteomes" id="UP001567538">
    <property type="component" value="Unassembled WGS sequence"/>
</dbReference>
<keyword evidence="2 4" id="KW-0808">Transferase</keyword>
<dbReference type="GO" id="GO:0004364">
    <property type="term" value="F:glutathione transferase activity"/>
    <property type="evidence" value="ECO:0007669"/>
    <property type="project" value="UniProtKB-UniRule"/>
</dbReference>
<dbReference type="FunFam" id="3.40.30.10:FF:000014">
    <property type="entry name" value="Tau class glutathione S-transferase"/>
    <property type="match status" value="1"/>
</dbReference>
<dbReference type="EMBL" id="JBEAFC010000010">
    <property type="protein sequence ID" value="KAL1538840.1"/>
    <property type="molecule type" value="Genomic_DNA"/>
</dbReference>
<feature type="domain" description="GST C-terminal" evidence="6">
    <location>
        <begin position="86"/>
        <end position="212"/>
    </location>
</feature>